<dbReference type="Proteomes" id="UP000634529">
    <property type="component" value="Unassembled WGS sequence"/>
</dbReference>
<keyword evidence="1" id="KW-0812">Transmembrane</keyword>
<keyword evidence="1" id="KW-0472">Membrane</keyword>
<organism evidence="2 3">
    <name type="scientific">Paenibacillus arenosi</name>
    <dbReference type="NCBI Taxonomy" id="2774142"/>
    <lineage>
        <taxon>Bacteria</taxon>
        <taxon>Bacillati</taxon>
        <taxon>Bacillota</taxon>
        <taxon>Bacilli</taxon>
        <taxon>Bacillales</taxon>
        <taxon>Paenibacillaceae</taxon>
        <taxon>Paenibacillus</taxon>
    </lineage>
</organism>
<dbReference type="EMBL" id="JACYTN010000031">
    <property type="protein sequence ID" value="MBD8500922.1"/>
    <property type="molecule type" value="Genomic_DNA"/>
</dbReference>
<keyword evidence="1" id="KW-1133">Transmembrane helix</keyword>
<feature type="transmembrane region" description="Helical" evidence="1">
    <location>
        <begin position="144"/>
        <end position="161"/>
    </location>
</feature>
<feature type="transmembrane region" description="Helical" evidence="1">
    <location>
        <begin position="107"/>
        <end position="132"/>
    </location>
</feature>
<dbReference type="Pfam" id="PF09933">
    <property type="entry name" value="DUF2165"/>
    <property type="match status" value="1"/>
</dbReference>
<protein>
    <submittedName>
        <fullName evidence="2">DUF2165 domain-containing protein</fullName>
    </submittedName>
</protein>
<accession>A0ABR9B3R6</accession>
<evidence type="ECO:0000313" key="3">
    <source>
        <dbReference type="Proteomes" id="UP000634529"/>
    </source>
</evidence>
<evidence type="ECO:0000256" key="1">
    <source>
        <dbReference type="SAM" id="Phobius"/>
    </source>
</evidence>
<name>A0ABR9B3R6_9BACL</name>
<comment type="caution">
    <text evidence="2">The sequence shown here is derived from an EMBL/GenBank/DDBJ whole genome shotgun (WGS) entry which is preliminary data.</text>
</comment>
<keyword evidence="3" id="KW-1185">Reference proteome</keyword>
<feature type="transmembrane region" description="Helical" evidence="1">
    <location>
        <begin position="12"/>
        <end position="30"/>
    </location>
</feature>
<sequence>MNTVIIRYLKAAFVLFFAVFVSLIAFGNITDYNTNFQFVKHVLSMDTTFEGNTLMYRAITNPLFHHIGYIIIIIAEVAVAVTAWIGGVKLLKYAKNGGAIYQNSKSWAYVSLGLAITIWFFGFTTVGGEWFAMWMSSEWNGLGAADRIVSYIFGVLIFLSLKNDE</sequence>
<reference evidence="2 3" key="1">
    <citation type="submission" date="2020-09" db="EMBL/GenBank/DDBJ databases">
        <title>Paenibacillus sp. CAU 1523 isolated from sand of Haeundae Beach.</title>
        <authorList>
            <person name="Kim W."/>
        </authorList>
    </citation>
    <scope>NUCLEOTIDE SEQUENCE [LARGE SCALE GENOMIC DNA]</scope>
    <source>
        <strain evidence="2 3">CAU 1523</strain>
    </source>
</reference>
<dbReference type="RefSeq" id="WP_192027139.1">
    <property type="nucleotide sequence ID" value="NZ_JACYTN010000031.1"/>
</dbReference>
<dbReference type="InterPro" id="IPR018681">
    <property type="entry name" value="DUF2165_transmembrane"/>
</dbReference>
<proteinExistence type="predicted"/>
<evidence type="ECO:0000313" key="2">
    <source>
        <dbReference type="EMBL" id="MBD8500922.1"/>
    </source>
</evidence>
<feature type="transmembrane region" description="Helical" evidence="1">
    <location>
        <begin position="63"/>
        <end position="86"/>
    </location>
</feature>
<gene>
    <name evidence="2" type="ORF">IFO66_21780</name>
</gene>